<evidence type="ECO:0000313" key="1">
    <source>
        <dbReference type="EMBL" id="MBD2528054.1"/>
    </source>
</evidence>
<comment type="caution">
    <text evidence="1">The sequence shown here is derived from an EMBL/GenBank/DDBJ whole genome shotgun (WGS) entry which is preliminary data.</text>
</comment>
<organism evidence="1 2">
    <name type="scientific">Nostoc flagelliforme FACHB-838</name>
    <dbReference type="NCBI Taxonomy" id="2692904"/>
    <lineage>
        <taxon>Bacteria</taxon>
        <taxon>Bacillati</taxon>
        <taxon>Cyanobacteriota</taxon>
        <taxon>Cyanophyceae</taxon>
        <taxon>Nostocales</taxon>
        <taxon>Nostocaceae</taxon>
        <taxon>Nostoc</taxon>
    </lineage>
</organism>
<proteinExistence type="predicted"/>
<sequence length="77" mass="8977">MYKWQEKALNQKRHPRSVLECVQQNCPSCGKPMWSEYNNLRRVRTLKGLVQLLLKRNGYQSDGSGKLPFGKHQPAYS</sequence>
<keyword evidence="2" id="KW-1185">Reference proteome</keyword>
<dbReference type="RefSeq" id="WP_190938746.1">
    <property type="nucleotide sequence ID" value="NZ_JACJSI010000001.1"/>
</dbReference>
<accession>A0ABR8DEV6</accession>
<dbReference type="EMBL" id="JACJSI010000001">
    <property type="protein sequence ID" value="MBD2528054.1"/>
    <property type="molecule type" value="Genomic_DNA"/>
</dbReference>
<evidence type="ECO:0008006" key="3">
    <source>
        <dbReference type="Google" id="ProtNLM"/>
    </source>
</evidence>
<name>A0ABR8DEV6_9NOSO</name>
<gene>
    <name evidence="1" type="ORF">H6G97_00195</name>
</gene>
<evidence type="ECO:0000313" key="2">
    <source>
        <dbReference type="Proteomes" id="UP000623440"/>
    </source>
</evidence>
<dbReference type="Proteomes" id="UP000623440">
    <property type="component" value="Unassembled WGS sequence"/>
</dbReference>
<reference evidence="1 2" key="1">
    <citation type="journal article" date="2020" name="ISME J.">
        <title>Comparative genomics reveals insights into cyanobacterial evolution and habitat adaptation.</title>
        <authorList>
            <person name="Chen M.Y."/>
            <person name="Teng W.K."/>
            <person name="Zhao L."/>
            <person name="Hu C.X."/>
            <person name="Zhou Y.K."/>
            <person name="Han B.P."/>
            <person name="Song L.R."/>
            <person name="Shu W.S."/>
        </authorList>
    </citation>
    <scope>NUCLEOTIDE SEQUENCE [LARGE SCALE GENOMIC DNA]</scope>
    <source>
        <strain evidence="1 2">FACHB-838</strain>
    </source>
</reference>
<protein>
    <recommendedName>
        <fullName evidence="3">Transposase</fullName>
    </recommendedName>
</protein>